<feature type="transmembrane region" description="Helical" evidence="1">
    <location>
        <begin position="112"/>
        <end position="137"/>
    </location>
</feature>
<organism evidence="2 3">
    <name type="scientific">Perkinsus chesapeaki</name>
    <name type="common">Clam parasite</name>
    <name type="synonym">Perkinsus andrewsi</name>
    <dbReference type="NCBI Taxonomy" id="330153"/>
    <lineage>
        <taxon>Eukaryota</taxon>
        <taxon>Sar</taxon>
        <taxon>Alveolata</taxon>
        <taxon>Perkinsozoa</taxon>
        <taxon>Perkinsea</taxon>
        <taxon>Perkinsida</taxon>
        <taxon>Perkinsidae</taxon>
        <taxon>Perkinsus</taxon>
    </lineage>
</organism>
<accession>A0A7J6MJA7</accession>
<dbReference type="AlphaFoldDB" id="A0A7J6MJA7"/>
<reference evidence="2 3" key="1">
    <citation type="submission" date="2020-04" db="EMBL/GenBank/DDBJ databases">
        <title>Perkinsus chesapeaki whole genome sequence.</title>
        <authorList>
            <person name="Bogema D.R."/>
        </authorList>
    </citation>
    <scope>NUCLEOTIDE SEQUENCE [LARGE SCALE GENOMIC DNA]</scope>
    <source>
        <strain evidence="2">ATCC PRA-425</strain>
    </source>
</reference>
<evidence type="ECO:0000256" key="1">
    <source>
        <dbReference type="SAM" id="Phobius"/>
    </source>
</evidence>
<keyword evidence="1" id="KW-0472">Membrane</keyword>
<comment type="caution">
    <text evidence="2">The sequence shown here is derived from an EMBL/GenBank/DDBJ whole genome shotgun (WGS) entry which is preliminary data.</text>
</comment>
<dbReference type="Proteomes" id="UP000591131">
    <property type="component" value="Unassembled WGS sequence"/>
</dbReference>
<name>A0A7J6MJA7_PERCH</name>
<dbReference type="PANTHER" id="PTHR35982">
    <property type="entry name" value="AGAP005361-PA"/>
    <property type="match status" value="1"/>
</dbReference>
<feature type="transmembrane region" description="Helical" evidence="1">
    <location>
        <begin position="244"/>
        <end position="262"/>
    </location>
</feature>
<proteinExistence type="predicted"/>
<feature type="transmembrane region" description="Helical" evidence="1">
    <location>
        <begin position="39"/>
        <end position="57"/>
    </location>
</feature>
<keyword evidence="1" id="KW-0812">Transmembrane</keyword>
<feature type="transmembrane region" description="Helical" evidence="1">
    <location>
        <begin position="214"/>
        <end position="232"/>
    </location>
</feature>
<evidence type="ECO:0000313" key="2">
    <source>
        <dbReference type="EMBL" id="KAF4671516.1"/>
    </source>
</evidence>
<feature type="transmembrane region" description="Helical" evidence="1">
    <location>
        <begin position="188"/>
        <end position="208"/>
    </location>
</feature>
<protein>
    <submittedName>
        <fullName evidence="2">Uncharacterized protein</fullName>
    </submittedName>
</protein>
<dbReference type="PANTHER" id="PTHR35982:SF1">
    <property type="entry name" value="SPIROCYCLASE, AVEC FAMILY"/>
    <property type="match status" value="1"/>
</dbReference>
<feature type="transmembrane region" description="Helical" evidence="1">
    <location>
        <begin position="157"/>
        <end position="176"/>
    </location>
</feature>
<sequence>MSVILKSGETVFEPIPLLDSPWLTVYHPQSLWRFNPSHIVIEGMWYLVALLTLIHALRSSSRLGRPLGLWFGVLVGSVIFELNQIGNPQVGNTYFTQSTVMVHHRLEPLERLLMAGMAGCYSFAIFPSFDIAGYHFMWNTFHESEAYFEPAIAEVQIAGTYFMAALAASAAFVYSYTKSLGTVTSMAANAVLLPVLPGCMTMIFLLMLKAFQMPFLPFYVLEVFCVACALIAALQGKMLKFDSLLALSIGSLVTCYATWLLFSPSKQTNMRFGYGQAFVNYDCRAEFETSTWGLLSRGKFLCPQRMRPDLSFNFDCLQSFPEDHSTWYWSCGVPVPEGVDAEMRYLFVRAFVGILSLKAVSHLNKDKRD</sequence>
<dbReference type="OrthoDB" id="188749at2759"/>
<gene>
    <name evidence="2" type="ORF">FOL47_001499</name>
</gene>
<keyword evidence="1" id="KW-1133">Transmembrane helix</keyword>
<dbReference type="EMBL" id="JAAPAO010000136">
    <property type="protein sequence ID" value="KAF4671516.1"/>
    <property type="molecule type" value="Genomic_DNA"/>
</dbReference>
<keyword evidence="3" id="KW-1185">Reference proteome</keyword>
<evidence type="ECO:0000313" key="3">
    <source>
        <dbReference type="Proteomes" id="UP000591131"/>
    </source>
</evidence>